<dbReference type="EMBL" id="CP098755">
    <property type="protein sequence ID" value="USG67451.1"/>
    <property type="molecule type" value="Genomic_DNA"/>
</dbReference>
<organism evidence="1 2">
    <name type="scientific">Brevibacillus ruminantium</name>
    <dbReference type="NCBI Taxonomy" id="2950604"/>
    <lineage>
        <taxon>Bacteria</taxon>
        <taxon>Bacillati</taxon>
        <taxon>Bacillota</taxon>
        <taxon>Bacilli</taxon>
        <taxon>Bacillales</taxon>
        <taxon>Paenibacillaceae</taxon>
        <taxon>Brevibacillus</taxon>
    </lineage>
</organism>
<dbReference type="RefSeq" id="WP_251874550.1">
    <property type="nucleotide sequence ID" value="NZ_CP098755.1"/>
</dbReference>
<dbReference type="Pfam" id="PF05489">
    <property type="entry name" value="Phage_tail_X"/>
    <property type="match status" value="1"/>
</dbReference>
<proteinExistence type="predicted"/>
<sequence>MSRQYVTSQGEMWDGIAKKTLGSEYQMNKLIDANPAYRNLVIFPANIRLSIPEPDDQIVETLPPWKRGGTG</sequence>
<keyword evidence="2" id="KW-1185">Reference proteome</keyword>
<gene>
    <name evidence="1" type="ORF">NDK47_09305</name>
</gene>
<reference evidence="1" key="1">
    <citation type="submission" date="2022-06" db="EMBL/GenBank/DDBJ databases">
        <title>Genome sequencing of Brevibacillus sp. BB3-R1.</title>
        <authorList>
            <person name="Heo J."/>
            <person name="Lee D."/>
            <person name="Won M."/>
            <person name="Han B.-H."/>
            <person name="Hong S.-B."/>
            <person name="Kwon S.-W."/>
        </authorList>
    </citation>
    <scope>NUCLEOTIDE SEQUENCE</scope>
    <source>
        <strain evidence="1">BB3-R1</strain>
    </source>
</reference>
<dbReference type="InterPro" id="IPR008861">
    <property type="entry name" value="GpX-like"/>
</dbReference>
<accession>A0ABY4WS87</accession>
<protein>
    <submittedName>
        <fullName evidence="1">Tail protein X</fullName>
    </submittedName>
</protein>
<name>A0ABY4WS87_9BACL</name>
<dbReference type="Proteomes" id="UP001056500">
    <property type="component" value="Chromosome"/>
</dbReference>
<evidence type="ECO:0000313" key="2">
    <source>
        <dbReference type="Proteomes" id="UP001056500"/>
    </source>
</evidence>
<evidence type="ECO:0000313" key="1">
    <source>
        <dbReference type="EMBL" id="USG67451.1"/>
    </source>
</evidence>